<dbReference type="AlphaFoldDB" id="A0A1K1Q3T4"/>
<gene>
    <name evidence="2" type="ORF">SAMN02927921_02223</name>
</gene>
<organism evidence="2 3">
    <name type="scientific">Sinomicrobium oceani</name>
    <dbReference type="NCBI Taxonomy" id="1150368"/>
    <lineage>
        <taxon>Bacteria</taxon>
        <taxon>Pseudomonadati</taxon>
        <taxon>Bacteroidota</taxon>
        <taxon>Flavobacteriia</taxon>
        <taxon>Flavobacteriales</taxon>
        <taxon>Flavobacteriaceae</taxon>
        <taxon>Sinomicrobium</taxon>
    </lineage>
</organism>
<evidence type="ECO:0000313" key="3">
    <source>
        <dbReference type="Proteomes" id="UP000182248"/>
    </source>
</evidence>
<evidence type="ECO:0000256" key="1">
    <source>
        <dbReference type="SAM" id="SignalP"/>
    </source>
</evidence>
<reference evidence="2 3" key="1">
    <citation type="submission" date="2016-11" db="EMBL/GenBank/DDBJ databases">
        <authorList>
            <person name="Jaros S."/>
            <person name="Januszkiewicz K."/>
            <person name="Wedrychowicz H."/>
        </authorList>
    </citation>
    <scope>NUCLEOTIDE SEQUENCE [LARGE SCALE GENOMIC DNA]</scope>
    <source>
        <strain evidence="2 3">CGMCC 1.12145</strain>
    </source>
</reference>
<dbReference type="Proteomes" id="UP000182248">
    <property type="component" value="Unassembled WGS sequence"/>
</dbReference>
<feature type="chain" id="PRO_5012520999" description="DUF4127 family protein" evidence="1">
    <location>
        <begin position="21"/>
        <end position="507"/>
    </location>
</feature>
<dbReference type="RefSeq" id="WP_072317444.1">
    <property type="nucleotide sequence ID" value="NZ_FPJE01000011.1"/>
</dbReference>
<name>A0A1K1Q3T4_9FLAO</name>
<feature type="signal peptide" evidence="1">
    <location>
        <begin position="1"/>
        <end position="20"/>
    </location>
</feature>
<dbReference type="EMBL" id="FPJE01000011">
    <property type="protein sequence ID" value="SFW54347.1"/>
    <property type="molecule type" value="Genomic_DNA"/>
</dbReference>
<dbReference type="InterPro" id="IPR025394">
    <property type="entry name" value="DUF4127"/>
</dbReference>
<protein>
    <recommendedName>
        <fullName evidence="4">DUF4127 family protein</fullName>
    </recommendedName>
</protein>
<dbReference type="STRING" id="1150368.SAMN02927921_02223"/>
<evidence type="ECO:0000313" key="2">
    <source>
        <dbReference type="EMBL" id="SFW54347.1"/>
    </source>
</evidence>
<accession>A0A1K1Q3T4</accession>
<keyword evidence="3" id="KW-1185">Reference proteome</keyword>
<evidence type="ECO:0008006" key="4">
    <source>
        <dbReference type="Google" id="ProtNLM"/>
    </source>
</evidence>
<dbReference type="OrthoDB" id="9789552at2"/>
<sequence>MKYLIIGLMMLCSLMQTGYAQSRAKILLIPLDDRPPCLQFPETAGRIAGYDLVSPPREWLGRYTRAGDPDKIIEWMEKQDLSGYDALIISADMLAYGGLVASREHRVSGKVAARRLSVLHRLRNRYPDVPVYLNSVIMRLAPTATAENEAYRRQLQAWAEQPDPGKKPDGRVPSKVIGDYVKSRKRNNRINRKALELVEDGVVDYLILSQDDAHPSGMHIREREALKQRVHDKRLEQKVHIQPGADEIGMVLLARYLSGKSEQPVRVDVLYSSAEDSKTVMPFEDKPLDGVVEDYIATCGGQKAATSGTEDLLLMVYTSRGKEAETRIFTETLKARVRKGYKVILADIDPKGNVQGGSRILGEYLVHENILDKLYAYASWNTSGNTLGTAIAQGYIYRYAETTGNTVAQGNEAQRWFLWHRWSNDFLYNNIIRKQLLPKLDTSLHWSSVMTAPKVRALETEGVKHMHDYIEKLQRETGTYIPITKLQLLLPWNRLFEAYVDYTLQPE</sequence>
<dbReference type="Pfam" id="PF13552">
    <property type="entry name" value="DUF4127"/>
    <property type="match status" value="1"/>
</dbReference>
<proteinExistence type="predicted"/>
<keyword evidence="1" id="KW-0732">Signal</keyword>